<evidence type="ECO:0000313" key="2">
    <source>
        <dbReference type="EMBL" id="QGT79332.1"/>
    </source>
</evidence>
<dbReference type="KEGG" id="ghl:GM160_10805"/>
<dbReference type="EMBL" id="CP046415">
    <property type="protein sequence ID" value="QGT79332.1"/>
    <property type="molecule type" value="Genomic_DNA"/>
</dbReference>
<organism evidence="2 3">
    <name type="scientific">Guyparkeria halophila</name>
    <dbReference type="NCBI Taxonomy" id="47960"/>
    <lineage>
        <taxon>Bacteria</taxon>
        <taxon>Pseudomonadati</taxon>
        <taxon>Pseudomonadota</taxon>
        <taxon>Gammaproteobacteria</taxon>
        <taxon>Chromatiales</taxon>
        <taxon>Thioalkalibacteraceae</taxon>
        <taxon>Guyparkeria</taxon>
    </lineage>
</organism>
<evidence type="ECO:0000313" key="3">
    <source>
        <dbReference type="Proteomes" id="UP000427716"/>
    </source>
</evidence>
<dbReference type="Gene3D" id="3.40.190.10">
    <property type="entry name" value="Periplasmic binding protein-like II"/>
    <property type="match status" value="2"/>
</dbReference>
<feature type="region of interest" description="Disordered" evidence="1">
    <location>
        <begin position="1"/>
        <end position="69"/>
    </location>
</feature>
<reference evidence="2 3" key="1">
    <citation type="submission" date="2019-11" db="EMBL/GenBank/DDBJ databases">
        <authorList>
            <person name="Zhang J."/>
            <person name="Sun C."/>
        </authorList>
    </citation>
    <scope>NUCLEOTIDE SEQUENCE [LARGE SCALE GENOMIC DNA]</scope>
    <source>
        <strain evidence="3">sp2</strain>
    </source>
</reference>
<proteinExistence type="predicted"/>
<dbReference type="AlphaFoldDB" id="A0A6I6DC26"/>
<protein>
    <submittedName>
        <fullName evidence="2">PhnD/SsuA/transferrin family substrate-binding protein</fullName>
    </submittedName>
</protein>
<evidence type="ECO:0000256" key="1">
    <source>
        <dbReference type="SAM" id="MobiDB-lite"/>
    </source>
</evidence>
<feature type="compositionally biased region" description="Polar residues" evidence="1">
    <location>
        <begin position="1"/>
        <end position="14"/>
    </location>
</feature>
<dbReference type="Pfam" id="PF12974">
    <property type="entry name" value="Phosphonate-bd"/>
    <property type="match status" value="1"/>
</dbReference>
<gene>
    <name evidence="2" type="ORF">GM160_10805</name>
</gene>
<dbReference type="SUPFAM" id="SSF53850">
    <property type="entry name" value="Periplasmic binding protein-like II"/>
    <property type="match status" value="1"/>
</dbReference>
<dbReference type="Proteomes" id="UP000427716">
    <property type="component" value="Chromosome"/>
</dbReference>
<keyword evidence="3" id="KW-1185">Reference proteome</keyword>
<accession>A0A6I6DC26</accession>
<name>A0A6I6DC26_9GAMM</name>
<sequence>MTATSPVATLQATPAAQDMPTAGTTGKPATDRLRKNIIKTTKPSPRIRRAPPMHASTRPANAATPATQRQGQASRLLALLAGAAALLASAFPATAEDSLKMAIAPFLPEAELNEAYAPVADYLSRRLGETVELQLFPNYLSFWEATRGGSDFDIALDAAPVTDFRVQRQNWQVIARFDGEVTQSLVTREDDLILSPKELVNKRVAVQPSPSVGALVLYQLFPNPVQQPVLVFERTNRDVATAVIEGKAKAGVIPTPLVGGYPGLYPVITTEPLPFLGFSVSPELNKRTRDALQQALLSFAETEEGQRILEEQQLTDIVPATNRYYAGNAELLVGTYGY</sequence>